<keyword evidence="2" id="KW-1185">Reference proteome</keyword>
<dbReference type="EMBL" id="KL142367">
    <property type="protein sequence ID" value="KDR86170.1"/>
    <property type="molecule type" value="Genomic_DNA"/>
</dbReference>
<proteinExistence type="predicted"/>
<dbReference type="PANTHER" id="PTHR46564">
    <property type="entry name" value="TRANSPOSASE"/>
    <property type="match status" value="1"/>
</dbReference>
<dbReference type="PANTHER" id="PTHR46564:SF1">
    <property type="entry name" value="TRANSPOSASE"/>
    <property type="match status" value="1"/>
</dbReference>
<dbReference type="STRING" id="685588.A0A067TSG7"/>
<evidence type="ECO:0000313" key="2">
    <source>
        <dbReference type="Proteomes" id="UP000027222"/>
    </source>
</evidence>
<evidence type="ECO:0000313" key="1">
    <source>
        <dbReference type="EMBL" id="KDR86170.1"/>
    </source>
</evidence>
<dbReference type="Proteomes" id="UP000027222">
    <property type="component" value="Unassembled WGS sequence"/>
</dbReference>
<dbReference type="OrthoDB" id="2142724at2759"/>
<dbReference type="AlphaFoldDB" id="A0A067TSG7"/>
<dbReference type="HOGENOM" id="CLU_056788_11_3_1"/>
<gene>
    <name evidence="1" type="ORF">GALMADRAFT_48983</name>
</gene>
<feature type="non-terminal residue" evidence="1">
    <location>
        <position position="124"/>
    </location>
</feature>
<feature type="non-terminal residue" evidence="1">
    <location>
        <position position="1"/>
    </location>
</feature>
<evidence type="ECO:0008006" key="3">
    <source>
        <dbReference type="Google" id="ProtNLM"/>
    </source>
</evidence>
<reference evidence="2" key="1">
    <citation type="journal article" date="2014" name="Proc. Natl. Acad. Sci. U.S.A.">
        <title>Extensive sampling of basidiomycete genomes demonstrates inadequacy of the white-rot/brown-rot paradigm for wood decay fungi.</title>
        <authorList>
            <person name="Riley R."/>
            <person name="Salamov A.A."/>
            <person name="Brown D.W."/>
            <person name="Nagy L.G."/>
            <person name="Floudas D."/>
            <person name="Held B.W."/>
            <person name="Levasseur A."/>
            <person name="Lombard V."/>
            <person name="Morin E."/>
            <person name="Otillar R."/>
            <person name="Lindquist E.A."/>
            <person name="Sun H."/>
            <person name="LaButti K.M."/>
            <person name="Schmutz J."/>
            <person name="Jabbour D."/>
            <person name="Luo H."/>
            <person name="Baker S.E."/>
            <person name="Pisabarro A.G."/>
            <person name="Walton J.D."/>
            <person name="Blanchette R.A."/>
            <person name="Henrissat B."/>
            <person name="Martin F."/>
            <person name="Cullen D."/>
            <person name="Hibbett D.S."/>
            <person name="Grigoriev I.V."/>
        </authorList>
    </citation>
    <scope>NUCLEOTIDE SEQUENCE [LARGE SCALE GENOMIC DNA]</scope>
    <source>
        <strain evidence="2">CBS 339.88</strain>
    </source>
</reference>
<accession>A0A067TSG7</accession>
<sequence>AGLSTKRVQKMAAERDPMKRADFVRRIAQYPATYLLALDEVSKDDRTYARLWGRSEVGSRVEASQPFVRKRRFSMLATMALDEGIVAAQVVEGSFTRDLFLKYLRDDLLPLTTPFPGPRSVLVM</sequence>
<protein>
    <recommendedName>
        <fullName evidence="3">Tc1-like transposase DDE domain-containing protein</fullName>
    </recommendedName>
</protein>
<name>A0A067TSG7_GALM3</name>
<organism evidence="1 2">
    <name type="scientific">Galerina marginata (strain CBS 339.88)</name>
    <dbReference type="NCBI Taxonomy" id="685588"/>
    <lineage>
        <taxon>Eukaryota</taxon>
        <taxon>Fungi</taxon>
        <taxon>Dikarya</taxon>
        <taxon>Basidiomycota</taxon>
        <taxon>Agaricomycotina</taxon>
        <taxon>Agaricomycetes</taxon>
        <taxon>Agaricomycetidae</taxon>
        <taxon>Agaricales</taxon>
        <taxon>Agaricineae</taxon>
        <taxon>Strophariaceae</taxon>
        <taxon>Galerina</taxon>
    </lineage>
</organism>